<accession>A0A0S4N2I8</accession>
<dbReference type="Gene3D" id="3.40.50.300">
    <property type="entry name" value="P-loop containing nucleotide triphosphate hydrolases"/>
    <property type="match status" value="1"/>
</dbReference>
<dbReference type="NCBIfam" id="TIGR00337">
    <property type="entry name" value="PyrG"/>
    <property type="match status" value="1"/>
</dbReference>
<dbReference type="InterPro" id="IPR017456">
    <property type="entry name" value="CTP_synthase_N"/>
</dbReference>
<feature type="binding site" evidence="11">
    <location>
        <position position="246"/>
    </location>
    <ligand>
        <name>ATP</name>
        <dbReference type="ChEBI" id="CHEBI:30616"/>
    </ligand>
</feature>
<feature type="binding site" evidence="11">
    <location>
        <begin position="18"/>
        <end position="23"/>
    </location>
    <ligand>
        <name>ATP</name>
        <dbReference type="ChEBI" id="CHEBI:30616"/>
    </ligand>
</feature>
<name>A0A0S4N2I8_9BACT</name>
<feature type="binding site" evidence="11">
    <location>
        <position position="466"/>
    </location>
    <ligand>
        <name>L-glutamine</name>
        <dbReference type="ChEBI" id="CHEBI:58359"/>
    </ligand>
</feature>
<dbReference type="Pfam" id="PF00117">
    <property type="entry name" value="GATase"/>
    <property type="match status" value="1"/>
</dbReference>
<dbReference type="GO" id="GO:0044210">
    <property type="term" value="P:'de novo' CTP biosynthetic process"/>
    <property type="evidence" value="ECO:0007669"/>
    <property type="project" value="UniProtKB-UniRule"/>
</dbReference>
<dbReference type="UniPathway" id="UPA00159">
    <property type="reaction ID" value="UER00277"/>
</dbReference>
<evidence type="ECO:0000256" key="5">
    <source>
        <dbReference type="ARBA" id="ARBA00022741"/>
    </source>
</evidence>
<gene>
    <name evidence="11" type="primary">pyrG</name>
    <name evidence="14" type="ORF">JGI1_01200</name>
</gene>
<reference evidence="15" key="1">
    <citation type="submission" date="2015-11" db="EMBL/GenBank/DDBJ databases">
        <authorList>
            <person name="Varghese N."/>
        </authorList>
    </citation>
    <scope>NUCLEOTIDE SEQUENCE [LARGE SCALE GENOMIC DNA]</scope>
</reference>
<comment type="similarity">
    <text evidence="2 11">Belongs to the CTP synthase family.</text>
</comment>
<dbReference type="GO" id="GO:0019856">
    <property type="term" value="P:pyrimidine nucleobase biosynthetic process"/>
    <property type="evidence" value="ECO:0007669"/>
    <property type="project" value="TreeGrafter"/>
</dbReference>
<keyword evidence="4 11" id="KW-0479">Metal-binding</keyword>
<evidence type="ECO:0000256" key="6">
    <source>
        <dbReference type="ARBA" id="ARBA00022840"/>
    </source>
</evidence>
<feature type="binding site" evidence="11">
    <location>
        <position position="228"/>
    </location>
    <ligand>
        <name>CTP</name>
        <dbReference type="ChEBI" id="CHEBI:37563"/>
        <note>allosteric inhibitor</note>
    </ligand>
</feature>
<protein>
    <recommendedName>
        <fullName evidence="11">CTP synthase</fullName>
        <ecNumber evidence="11">6.3.4.2</ecNumber>
    </recommendedName>
    <alternativeName>
        <fullName evidence="11">Cytidine 5'-triphosphate synthase</fullName>
    </alternativeName>
    <alternativeName>
        <fullName evidence="11">Cytidine triphosphate synthetase</fullName>
        <shortName evidence="11">CTP synthetase</shortName>
        <shortName evidence="11">CTPS</shortName>
    </alternativeName>
    <alternativeName>
        <fullName evidence="11">UTP--ammonia ligase</fullName>
    </alternativeName>
</protein>
<dbReference type="InterPro" id="IPR033828">
    <property type="entry name" value="GATase1_CTP_Synthase"/>
</dbReference>
<dbReference type="Proteomes" id="UP000320623">
    <property type="component" value="Unassembled WGS sequence"/>
</dbReference>
<feature type="domain" description="Glutamine amidotransferase" evidence="12">
    <location>
        <begin position="306"/>
        <end position="530"/>
    </location>
</feature>
<comment type="function">
    <text evidence="11">Catalyzes the ATP-dependent amination of UTP to CTP with either L-glutamine or ammonia as the source of nitrogen. Regulates intracellular CTP levels through interactions with the four ribonucleotide triphosphates.</text>
</comment>
<dbReference type="GO" id="GO:0046872">
    <property type="term" value="F:metal ion binding"/>
    <property type="evidence" value="ECO:0007669"/>
    <property type="project" value="UniProtKB-KW"/>
</dbReference>
<evidence type="ECO:0000256" key="3">
    <source>
        <dbReference type="ARBA" id="ARBA00022598"/>
    </source>
</evidence>
<dbReference type="RefSeq" id="WP_140944945.1">
    <property type="nucleotide sequence ID" value="NZ_FAOO01000007.1"/>
</dbReference>
<feature type="active site" description="Nucleophile; for glutamine hydrolysis" evidence="11">
    <location>
        <position position="385"/>
    </location>
</feature>
<dbReference type="SUPFAM" id="SSF52540">
    <property type="entry name" value="P-loop containing nucleoside triphosphate hydrolases"/>
    <property type="match status" value="1"/>
</dbReference>
<comment type="catalytic activity">
    <reaction evidence="11">
        <text>L-glutamine + H2O = L-glutamate + NH4(+)</text>
        <dbReference type="Rhea" id="RHEA:15889"/>
        <dbReference type="ChEBI" id="CHEBI:15377"/>
        <dbReference type="ChEBI" id="CHEBI:28938"/>
        <dbReference type="ChEBI" id="CHEBI:29985"/>
        <dbReference type="ChEBI" id="CHEBI:58359"/>
    </reaction>
</comment>
<comment type="catalytic activity">
    <reaction evidence="11">
        <text>UTP + NH4(+) + ATP = CTP + ADP + phosphate + 2 H(+)</text>
        <dbReference type="Rhea" id="RHEA:16597"/>
        <dbReference type="ChEBI" id="CHEBI:15378"/>
        <dbReference type="ChEBI" id="CHEBI:28938"/>
        <dbReference type="ChEBI" id="CHEBI:30616"/>
        <dbReference type="ChEBI" id="CHEBI:37563"/>
        <dbReference type="ChEBI" id="CHEBI:43474"/>
        <dbReference type="ChEBI" id="CHEBI:46398"/>
        <dbReference type="ChEBI" id="CHEBI:456216"/>
    </reaction>
</comment>
<dbReference type="GO" id="GO:0004359">
    <property type="term" value="F:glutaminase activity"/>
    <property type="evidence" value="ECO:0007669"/>
    <property type="project" value="RHEA"/>
</dbReference>
<sequence length="561" mass="63305">MSDKKTKYIFVTGGVVSSLGKGIACASLGLLLKARGLKVTIQKFDPYINVDAGTMNPYQHGEVYVTDDGAETDLDLGHYERFLDVNMSRLNNTTTGQIYYEVIMRERRGDYLGATVQVVPHITNEIKRRITLLTKEDDYDVIITEIGGTVGDIEGLPFLEAIRQFMLQVGKQNAINIHVTLVPFIKSAGELKTKPTQHSVKTLLEIGIQPDILICRTERPLTREIKEKIALFTNVEPEAVIQGIDVESIYEVPLIFYEEGLDDIVLKKLDIKAREPDLTEWIKFVEKVKNPKEKVEIAVCGKYTELRDAYKSIIEAFVHAGAENECKVEIKWVKAEEIEVYGAERFLNDVDGLLIPGGFGERGIEGKIKAIQYARENLIPFFGICLGMQCAVIEFARNVCGLKSANSTEFNPSTPYPVIDLMPEQIGIQTKGGTMRLGAYSAVLKPGTKAFLAYGTDKISERHRHRYELNNKFRDVLESHGMVFSGLSEDEVLVEIIELPQHPWFVGVQFHPELKSRATKPHPLFRDFVKSALEYRKRREKYLSERKIALSDSLNNAKIRS</sequence>
<dbReference type="PANTHER" id="PTHR11550:SF0">
    <property type="entry name" value="CTP SYNTHASE-RELATED"/>
    <property type="match status" value="1"/>
</dbReference>
<dbReference type="InterPro" id="IPR017926">
    <property type="entry name" value="GATASE"/>
</dbReference>
<keyword evidence="8 11" id="KW-0315">Glutamine amidotransferase</keyword>
<comment type="subunit">
    <text evidence="11">Homotetramer.</text>
</comment>
<dbReference type="Pfam" id="PF06418">
    <property type="entry name" value="CTP_synth_N"/>
    <property type="match status" value="1"/>
</dbReference>
<feature type="binding site" evidence="11">
    <location>
        <position position="17"/>
    </location>
    <ligand>
        <name>CTP</name>
        <dbReference type="ChEBI" id="CHEBI:37563"/>
        <note>allosteric inhibitor</note>
    </ligand>
</feature>
<evidence type="ECO:0000256" key="8">
    <source>
        <dbReference type="ARBA" id="ARBA00022962"/>
    </source>
</evidence>
<feature type="binding site" evidence="11">
    <location>
        <begin position="192"/>
        <end position="197"/>
    </location>
    <ligand>
        <name>CTP</name>
        <dbReference type="ChEBI" id="CHEBI:37563"/>
        <note>allosteric inhibitor</note>
    </ligand>
</feature>
<feature type="binding site" evidence="11">
    <location>
        <begin position="386"/>
        <end position="389"/>
    </location>
    <ligand>
        <name>L-glutamine</name>
        <dbReference type="ChEBI" id="CHEBI:58359"/>
    </ligand>
</feature>
<evidence type="ECO:0000256" key="9">
    <source>
        <dbReference type="ARBA" id="ARBA00022975"/>
    </source>
</evidence>
<evidence type="ECO:0000259" key="12">
    <source>
        <dbReference type="Pfam" id="PF00117"/>
    </source>
</evidence>
<comment type="pathway">
    <text evidence="1 11">Pyrimidine metabolism; CTP biosynthesis via de novo pathway; CTP from UDP: step 2/2.</text>
</comment>
<keyword evidence="15" id="KW-1185">Reference proteome</keyword>
<feature type="binding site" evidence="11">
    <location>
        <position position="75"/>
    </location>
    <ligand>
        <name>ATP</name>
        <dbReference type="ChEBI" id="CHEBI:30616"/>
    </ligand>
</feature>
<proteinExistence type="inferred from homology"/>
<dbReference type="FunFam" id="3.40.50.880:FF:000002">
    <property type="entry name" value="CTP synthase"/>
    <property type="match status" value="1"/>
</dbReference>
<comment type="miscellaneous">
    <text evidence="11">CTPSs have evolved a hybrid strategy for distinguishing between UTP and CTP. The overlapping regions of the product feedback inhibitory and substrate sites recognize a common feature in both compounds, the triphosphate moiety. To differentiate isosteric substrate and product pyrimidine rings, an additional pocket far from the expected kinase/ligase catalytic site, specifically recognizes the cytosine and ribose portions of the product inhibitor.</text>
</comment>
<dbReference type="GO" id="GO:0005829">
    <property type="term" value="C:cytosol"/>
    <property type="evidence" value="ECO:0007669"/>
    <property type="project" value="TreeGrafter"/>
</dbReference>
<keyword evidence="7 11" id="KW-0460">Magnesium</keyword>
<evidence type="ECO:0000256" key="10">
    <source>
        <dbReference type="ARBA" id="ARBA00047781"/>
    </source>
</evidence>
<evidence type="ECO:0000256" key="1">
    <source>
        <dbReference type="ARBA" id="ARBA00005171"/>
    </source>
</evidence>
<dbReference type="OrthoDB" id="9801107at2"/>
<evidence type="ECO:0000256" key="11">
    <source>
        <dbReference type="HAMAP-Rule" id="MF_01227"/>
    </source>
</evidence>
<keyword evidence="6 11" id="KW-0067">ATP-binding</keyword>
<dbReference type="GO" id="GO:0003883">
    <property type="term" value="F:CTP synthase activity"/>
    <property type="evidence" value="ECO:0007669"/>
    <property type="project" value="UniProtKB-UniRule"/>
</dbReference>
<dbReference type="SUPFAM" id="SSF52317">
    <property type="entry name" value="Class I glutamine amidotransferase-like"/>
    <property type="match status" value="1"/>
</dbReference>
<comment type="caution">
    <text evidence="11">Lacks conserved residue(s) required for the propagation of feature annotation.</text>
</comment>
<dbReference type="GO" id="GO:0042802">
    <property type="term" value="F:identical protein binding"/>
    <property type="evidence" value="ECO:0007669"/>
    <property type="project" value="TreeGrafter"/>
</dbReference>
<dbReference type="GO" id="GO:0097268">
    <property type="term" value="C:cytoophidium"/>
    <property type="evidence" value="ECO:0007669"/>
    <property type="project" value="UniProtKB-ARBA"/>
</dbReference>
<feature type="binding site" evidence="11">
    <location>
        <begin position="192"/>
        <end position="197"/>
    </location>
    <ligand>
        <name>UTP</name>
        <dbReference type="ChEBI" id="CHEBI:46398"/>
    </ligand>
</feature>
<feature type="active site" evidence="11">
    <location>
        <position position="513"/>
    </location>
</feature>
<feature type="binding site" evidence="11">
    <location>
        <position position="58"/>
    </location>
    <ligand>
        <name>L-glutamine</name>
        <dbReference type="ChEBI" id="CHEBI:58359"/>
    </ligand>
</feature>
<evidence type="ECO:0000256" key="4">
    <source>
        <dbReference type="ARBA" id="ARBA00022723"/>
    </source>
</evidence>
<dbReference type="InterPro" id="IPR004468">
    <property type="entry name" value="CTP_synthase"/>
</dbReference>
<dbReference type="EMBL" id="FAOO01000007">
    <property type="protein sequence ID" value="CUU05232.1"/>
    <property type="molecule type" value="Genomic_DNA"/>
</dbReference>
<dbReference type="Gene3D" id="3.40.50.880">
    <property type="match status" value="1"/>
</dbReference>
<feature type="active site" evidence="11">
    <location>
        <position position="511"/>
    </location>
</feature>
<dbReference type="PROSITE" id="PS51273">
    <property type="entry name" value="GATASE_TYPE_1"/>
    <property type="match status" value="1"/>
</dbReference>
<dbReference type="CDD" id="cd03113">
    <property type="entry name" value="CTPS_N"/>
    <property type="match status" value="1"/>
</dbReference>
<dbReference type="AlphaFoldDB" id="A0A0S4N2I8"/>
<dbReference type="STRING" id="1643428.GCA_001442855_01173"/>
<feature type="domain" description="CTP synthase N-terminal" evidence="13">
    <location>
        <begin position="7"/>
        <end position="271"/>
    </location>
</feature>
<keyword evidence="5 11" id="KW-0547">Nucleotide-binding</keyword>
<feature type="binding site" evidence="11">
    <location>
        <position position="17"/>
    </location>
    <ligand>
        <name>UTP</name>
        <dbReference type="ChEBI" id="CHEBI:46398"/>
    </ligand>
</feature>
<comment type="activity regulation">
    <text evidence="11">Allosterically activated by GTP, when glutamine is the substrate; GTP has no effect on the reaction when ammonia is the substrate. The allosteric effector GTP functions by stabilizing the protein conformation that binds the tetrahedral intermediate(s) formed during glutamine hydrolysis. Inhibited by the product CTP, via allosteric rather than competitive inhibition.</text>
</comment>
<organism evidence="14 15">
    <name type="scientific">Candidatus Thermokryptus mobilis</name>
    <dbReference type="NCBI Taxonomy" id="1643428"/>
    <lineage>
        <taxon>Bacteria</taxon>
        <taxon>Pseudomonadati</taxon>
        <taxon>Candidatus Kryptoniota</taxon>
        <taxon>Candidatus Thermokryptus</taxon>
    </lineage>
</organism>
<dbReference type="CDD" id="cd01746">
    <property type="entry name" value="GATase1_CTP_Synthase"/>
    <property type="match status" value="1"/>
</dbReference>
<feature type="binding site" evidence="11">
    <location>
        <position position="228"/>
    </location>
    <ligand>
        <name>UTP</name>
        <dbReference type="ChEBI" id="CHEBI:46398"/>
    </ligand>
</feature>
<dbReference type="FunFam" id="3.40.50.300:FF:000009">
    <property type="entry name" value="CTP synthase"/>
    <property type="match status" value="1"/>
</dbReference>
<keyword evidence="3 11" id="KW-0436">Ligase</keyword>
<evidence type="ECO:0000313" key="15">
    <source>
        <dbReference type="Proteomes" id="UP000320623"/>
    </source>
</evidence>
<dbReference type="HAMAP" id="MF_01227">
    <property type="entry name" value="PyrG"/>
    <property type="match status" value="1"/>
</dbReference>
<comment type="catalytic activity">
    <reaction evidence="10 11">
        <text>UTP + L-glutamine + ATP + H2O = CTP + L-glutamate + ADP + phosphate + 2 H(+)</text>
        <dbReference type="Rhea" id="RHEA:26426"/>
        <dbReference type="ChEBI" id="CHEBI:15377"/>
        <dbReference type="ChEBI" id="CHEBI:15378"/>
        <dbReference type="ChEBI" id="CHEBI:29985"/>
        <dbReference type="ChEBI" id="CHEBI:30616"/>
        <dbReference type="ChEBI" id="CHEBI:37563"/>
        <dbReference type="ChEBI" id="CHEBI:43474"/>
        <dbReference type="ChEBI" id="CHEBI:46398"/>
        <dbReference type="ChEBI" id="CHEBI:58359"/>
        <dbReference type="ChEBI" id="CHEBI:456216"/>
        <dbReference type="EC" id="6.3.4.2"/>
    </reaction>
</comment>
<dbReference type="EC" id="6.3.4.2" evidence="11"/>
<feature type="binding site" evidence="11">
    <location>
        <position position="145"/>
    </location>
    <ligand>
        <name>Mg(2+)</name>
        <dbReference type="ChEBI" id="CHEBI:18420"/>
    </ligand>
</feature>
<evidence type="ECO:0000256" key="2">
    <source>
        <dbReference type="ARBA" id="ARBA00007533"/>
    </source>
</evidence>
<dbReference type="NCBIfam" id="NF003792">
    <property type="entry name" value="PRK05380.1"/>
    <property type="match status" value="1"/>
</dbReference>
<dbReference type="GO" id="GO:0005524">
    <property type="term" value="F:ATP binding"/>
    <property type="evidence" value="ECO:0007669"/>
    <property type="project" value="UniProtKB-KW"/>
</dbReference>
<keyword evidence="9 11" id="KW-0665">Pyrimidine biosynthesis</keyword>
<evidence type="ECO:0000313" key="14">
    <source>
        <dbReference type="EMBL" id="CUU05232.1"/>
    </source>
</evidence>
<feature type="region of interest" description="Amidoligase domain" evidence="11">
    <location>
        <begin position="1"/>
        <end position="271"/>
    </location>
</feature>
<dbReference type="PANTHER" id="PTHR11550">
    <property type="entry name" value="CTP SYNTHASE"/>
    <property type="match status" value="1"/>
</dbReference>
<feature type="binding site" evidence="11">
    <location>
        <position position="409"/>
    </location>
    <ligand>
        <name>L-glutamine</name>
        <dbReference type="ChEBI" id="CHEBI:58359"/>
    </ligand>
</feature>
<evidence type="ECO:0000259" key="13">
    <source>
        <dbReference type="Pfam" id="PF06418"/>
    </source>
</evidence>
<evidence type="ECO:0000256" key="7">
    <source>
        <dbReference type="ARBA" id="ARBA00022842"/>
    </source>
</evidence>
<dbReference type="InterPro" id="IPR027417">
    <property type="entry name" value="P-loop_NTPase"/>
</dbReference>
<dbReference type="InterPro" id="IPR029062">
    <property type="entry name" value="Class_I_gatase-like"/>
</dbReference>
<feature type="binding site" evidence="11">
    <location>
        <position position="358"/>
    </location>
    <ligand>
        <name>L-glutamine</name>
        <dbReference type="ChEBI" id="CHEBI:58359"/>
    </ligand>
</feature>
<feature type="binding site" evidence="11">
    <location>
        <position position="75"/>
    </location>
    <ligand>
        <name>Mg(2+)</name>
        <dbReference type="ChEBI" id="CHEBI:18420"/>
    </ligand>
</feature>
<feature type="binding site" evidence="11">
    <location>
        <begin position="152"/>
        <end position="154"/>
    </location>
    <ligand>
        <name>CTP</name>
        <dbReference type="ChEBI" id="CHEBI:37563"/>
        <note>allosteric inhibitor</note>
    </ligand>
</feature>